<dbReference type="Proteomes" id="UP000821865">
    <property type="component" value="Chromosome 5"/>
</dbReference>
<evidence type="ECO:0000313" key="2">
    <source>
        <dbReference type="Proteomes" id="UP000821865"/>
    </source>
</evidence>
<keyword evidence="2" id="KW-1185">Reference proteome</keyword>
<gene>
    <name evidence="1" type="ORF">HPB49_001872</name>
</gene>
<protein>
    <submittedName>
        <fullName evidence="1">Uncharacterized protein</fullName>
    </submittedName>
</protein>
<organism evidence="1 2">
    <name type="scientific">Dermacentor silvarum</name>
    <name type="common">Tick</name>
    <dbReference type="NCBI Taxonomy" id="543639"/>
    <lineage>
        <taxon>Eukaryota</taxon>
        <taxon>Metazoa</taxon>
        <taxon>Ecdysozoa</taxon>
        <taxon>Arthropoda</taxon>
        <taxon>Chelicerata</taxon>
        <taxon>Arachnida</taxon>
        <taxon>Acari</taxon>
        <taxon>Parasitiformes</taxon>
        <taxon>Ixodida</taxon>
        <taxon>Ixodoidea</taxon>
        <taxon>Ixodidae</taxon>
        <taxon>Rhipicephalinae</taxon>
        <taxon>Dermacentor</taxon>
    </lineage>
</organism>
<evidence type="ECO:0000313" key="1">
    <source>
        <dbReference type="EMBL" id="KAH7948751.1"/>
    </source>
</evidence>
<proteinExistence type="predicted"/>
<reference evidence="1" key="1">
    <citation type="submission" date="2020-05" db="EMBL/GenBank/DDBJ databases">
        <title>Large-scale comparative analyses of tick genomes elucidate their genetic diversity and vector capacities.</title>
        <authorList>
            <person name="Jia N."/>
            <person name="Wang J."/>
            <person name="Shi W."/>
            <person name="Du L."/>
            <person name="Sun Y."/>
            <person name="Zhan W."/>
            <person name="Jiang J."/>
            <person name="Wang Q."/>
            <person name="Zhang B."/>
            <person name="Ji P."/>
            <person name="Sakyi L.B."/>
            <person name="Cui X."/>
            <person name="Yuan T."/>
            <person name="Jiang B."/>
            <person name="Yang W."/>
            <person name="Lam T.T.-Y."/>
            <person name="Chang Q."/>
            <person name="Ding S."/>
            <person name="Wang X."/>
            <person name="Zhu J."/>
            <person name="Ruan X."/>
            <person name="Zhao L."/>
            <person name="Wei J."/>
            <person name="Que T."/>
            <person name="Du C."/>
            <person name="Cheng J."/>
            <person name="Dai P."/>
            <person name="Han X."/>
            <person name="Huang E."/>
            <person name="Gao Y."/>
            <person name="Liu J."/>
            <person name="Shao H."/>
            <person name="Ye R."/>
            <person name="Li L."/>
            <person name="Wei W."/>
            <person name="Wang X."/>
            <person name="Wang C."/>
            <person name="Yang T."/>
            <person name="Huo Q."/>
            <person name="Li W."/>
            <person name="Guo W."/>
            <person name="Chen H."/>
            <person name="Zhou L."/>
            <person name="Ni X."/>
            <person name="Tian J."/>
            <person name="Zhou Y."/>
            <person name="Sheng Y."/>
            <person name="Liu T."/>
            <person name="Pan Y."/>
            <person name="Xia L."/>
            <person name="Li J."/>
            <person name="Zhao F."/>
            <person name="Cao W."/>
        </authorList>
    </citation>
    <scope>NUCLEOTIDE SEQUENCE</scope>
    <source>
        <strain evidence="1">Dsil-2018</strain>
    </source>
</reference>
<accession>A0ACB8CNW4</accession>
<sequence length="100" mass="11126">MTDGSSCSKRKQKVIALDQKAAIIGAVASGTKKTQVAKDFGIVPSPLSTILSSKENSQHHWRCCTRRKRYAEEASVFLPLKQWKRHCSSGFRKHGLLICP</sequence>
<dbReference type="EMBL" id="CM023474">
    <property type="protein sequence ID" value="KAH7948751.1"/>
    <property type="molecule type" value="Genomic_DNA"/>
</dbReference>
<comment type="caution">
    <text evidence="1">The sequence shown here is derived from an EMBL/GenBank/DDBJ whole genome shotgun (WGS) entry which is preliminary data.</text>
</comment>
<name>A0ACB8CNW4_DERSI</name>